<name>A0A3B6VCE7_BRAHW</name>
<dbReference type="EMBL" id="CP001357">
    <property type="protein sequence ID" value="ACN84407.1"/>
    <property type="molecule type" value="Genomic_DNA"/>
</dbReference>
<protein>
    <submittedName>
        <fullName evidence="2">Uncharacterized protein</fullName>
    </submittedName>
</protein>
<accession>A0A3B6VCE7</accession>
<reference evidence="2 3" key="1">
    <citation type="journal article" date="2009" name="PLoS ONE">
        <title>Genome sequence of the pathogenic intestinal spirochete Brachyspira hyodysenteriae reveals adaptations to its lifestyle in the porcine large intestine.</title>
        <authorList>
            <person name="Bellgard M.I."/>
            <person name="Wanchanthuek P."/>
            <person name="La T."/>
            <person name="Ryan K."/>
            <person name="Moolhuijzen P."/>
            <person name="Albertyn Z."/>
            <person name="Shaban B."/>
            <person name="Motro Y."/>
            <person name="Dunn D.S."/>
            <person name="Schibeci D."/>
            <person name="Hunter A."/>
            <person name="Barrero R."/>
            <person name="Phillips N.D."/>
            <person name="Hampson D.J."/>
        </authorList>
    </citation>
    <scope>NUCLEOTIDE SEQUENCE [LARGE SCALE GENOMIC DNA]</scope>
    <source>
        <strain evidence="3">ATCC 49526 / WA1</strain>
    </source>
</reference>
<gene>
    <name evidence="2" type="ordered locus">BHWA1_01946</name>
</gene>
<keyword evidence="3" id="KW-1185">Reference proteome</keyword>
<feature type="transmembrane region" description="Helical" evidence="1">
    <location>
        <begin position="81"/>
        <end position="103"/>
    </location>
</feature>
<feature type="transmembrane region" description="Helical" evidence="1">
    <location>
        <begin position="133"/>
        <end position="155"/>
    </location>
</feature>
<dbReference type="GeneID" id="63963039"/>
<keyword evidence="1" id="KW-1133">Transmembrane helix</keyword>
<feature type="transmembrane region" description="Helical" evidence="1">
    <location>
        <begin position="6"/>
        <end position="28"/>
    </location>
</feature>
<proteinExistence type="predicted"/>
<evidence type="ECO:0000313" key="3">
    <source>
        <dbReference type="Proteomes" id="UP000001803"/>
    </source>
</evidence>
<feature type="transmembrane region" description="Helical" evidence="1">
    <location>
        <begin position="109"/>
        <end position="126"/>
    </location>
</feature>
<dbReference type="AlphaFoldDB" id="A0A3B6VCE7"/>
<keyword evidence="1" id="KW-0812">Transmembrane</keyword>
<dbReference type="Proteomes" id="UP000001803">
    <property type="component" value="Chromosome"/>
</dbReference>
<organism evidence="2 3">
    <name type="scientific">Brachyspira hyodysenteriae (strain ATCC 49526 / WA1)</name>
    <dbReference type="NCBI Taxonomy" id="565034"/>
    <lineage>
        <taxon>Bacteria</taxon>
        <taxon>Pseudomonadati</taxon>
        <taxon>Spirochaetota</taxon>
        <taxon>Spirochaetia</taxon>
        <taxon>Brachyspirales</taxon>
        <taxon>Brachyspiraceae</taxon>
        <taxon>Brachyspira</taxon>
    </lineage>
</organism>
<evidence type="ECO:0000313" key="2">
    <source>
        <dbReference type="EMBL" id="ACN84407.1"/>
    </source>
</evidence>
<evidence type="ECO:0000256" key="1">
    <source>
        <dbReference type="SAM" id="Phobius"/>
    </source>
</evidence>
<dbReference type="RefSeq" id="WP_012671446.1">
    <property type="nucleotide sequence ID" value="NC_012225.1"/>
</dbReference>
<keyword evidence="1" id="KW-0472">Membrane</keyword>
<dbReference type="KEGG" id="bhy:BHWA1_01946"/>
<sequence>MPEFYYASIEIIIFAKLLLIIILIRIALFINSNFYNYRNDFLNYCYNHKKPFFRSEKKHHERELGVFNSYYKPKMIKIKKISGTVLIVLFACIFGTAFDFAFLIFKKDIIITLFSKFNIYFINNIISNSKTMFILFIVYYAVIAVYGIIRIIIIFNTDYHNKLHEHQ</sequence>